<dbReference type="HOGENOM" id="CLU_132623_0_1_0"/>
<dbReference type="Pfam" id="PF19029">
    <property type="entry name" value="DUF883_C"/>
    <property type="match status" value="1"/>
</dbReference>
<keyword evidence="1" id="KW-0472">Membrane</keyword>
<evidence type="ECO:0000256" key="1">
    <source>
        <dbReference type="SAM" id="Phobius"/>
    </source>
</evidence>
<dbReference type="RefSeq" id="WP_012374467.1">
    <property type="nucleotide sequence ID" value="NC_010571.1"/>
</dbReference>
<name>B1ZUP6_OPITP</name>
<dbReference type="InterPro" id="IPR043605">
    <property type="entry name" value="DUF883_C"/>
</dbReference>
<dbReference type="eggNOG" id="COG4575">
    <property type="taxonomic scope" value="Bacteria"/>
</dbReference>
<dbReference type="AlphaFoldDB" id="B1ZUP6"/>
<gene>
    <name evidence="3" type="ordered locus">Oter_1646</name>
</gene>
<evidence type="ECO:0000313" key="3">
    <source>
        <dbReference type="EMBL" id="ACB74930.1"/>
    </source>
</evidence>
<dbReference type="Proteomes" id="UP000007013">
    <property type="component" value="Chromosome"/>
</dbReference>
<dbReference type="KEGG" id="ote:Oter_1646"/>
<feature type="transmembrane region" description="Helical" evidence="1">
    <location>
        <begin position="83"/>
        <end position="100"/>
    </location>
</feature>
<accession>B1ZUP6</accession>
<reference evidence="3 4" key="1">
    <citation type="journal article" date="2011" name="J. Bacteriol.">
        <title>Genome sequence of the verrucomicrobium Opitutus terrae PB90-1, an abundant inhabitant of rice paddy soil ecosystems.</title>
        <authorList>
            <person name="van Passel M.W."/>
            <person name="Kant R."/>
            <person name="Palva A."/>
            <person name="Copeland A."/>
            <person name="Lucas S."/>
            <person name="Lapidus A."/>
            <person name="Glavina del Rio T."/>
            <person name="Pitluck S."/>
            <person name="Goltsman E."/>
            <person name="Clum A."/>
            <person name="Sun H."/>
            <person name="Schmutz J."/>
            <person name="Larimer F.W."/>
            <person name="Land M.L."/>
            <person name="Hauser L."/>
            <person name="Kyrpides N."/>
            <person name="Mikhailova N."/>
            <person name="Richardson P.P."/>
            <person name="Janssen P.H."/>
            <person name="de Vos W.M."/>
            <person name="Smidt H."/>
        </authorList>
    </citation>
    <scope>NUCLEOTIDE SEQUENCE [LARGE SCALE GENOMIC DNA]</scope>
    <source>
        <strain evidence="4">DSM 11246 / JCM 15787 / PB90-1</strain>
    </source>
</reference>
<dbReference type="EMBL" id="CP001032">
    <property type="protein sequence ID" value="ACB74930.1"/>
    <property type="molecule type" value="Genomic_DNA"/>
</dbReference>
<keyword evidence="1" id="KW-1133">Transmembrane helix</keyword>
<keyword evidence="4" id="KW-1185">Reference proteome</keyword>
<proteinExistence type="predicted"/>
<evidence type="ECO:0000259" key="2">
    <source>
        <dbReference type="Pfam" id="PF19029"/>
    </source>
</evidence>
<keyword evidence="1" id="KW-0812">Transmembrane</keyword>
<protein>
    <recommendedName>
        <fullName evidence="2">DUF883 domain-containing protein</fullName>
    </recommendedName>
</protein>
<organism evidence="3 4">
    <name type="scientific">Opitutus terrae (strain DSM 11246 / JCM 15787 / PB90-1)</name>
    <dbReference type="NCBI Taxonomy" id="452637"/>
    <lineage>
        <taxon>Bacteria</taxon>
        <taxon>Pseudomonadati</taxon>
        <taxon>Verrucomicrobiota</taxon>
        <taxon>Opitutia</taxon>
        <taxon>Opitutales</taxon>
        <taxon>Opitutaceae</taxon>
        <taxon>Opitutus</taxon>
    </lineage>
</organism>
<feature type="domain" description="DUF883" evidence="2">
    <location>
        <begin position="74"/>
        <end position="100"/>
    </location>
</feature>
<dbReference type="STRING" id="452637.Oter_1646"/>
<sequence>MKNDSGTATETPEQIVEHISRLMAEAEAMLEGPVSGHGGEKLNKLRAQFESLQAKASSAYGEARDKVVAGAKSTDQVIRQHPYEALAIALGVGVLLGVLIRRND</sequence>
<evidence type="ECO:0000313" key="4">
    <source>
        <dbReference type="Proteomes" id="UP000007013"/>
    </source>
</evidence>
<dbReference type="OrthoDB" id="197249at2"/>